<keyword evidence="1" id="KW-0812">Transmembrane</keyword>
<dbReference type="InterPro" id="IPR046698">
    <property type="entry name" value="PedC-like"/>
</dbReference>
<dbReference type="EMBL" id="FIHD01000002">
    <property type="protein sequence ID" value="CYU66023.1"/>
    <property type="molecule type" value="Genomic_DNA"/>
</dbReference>
<keyword evidence="1" id="KW-0472">Membrane</keyword>
<reference evidence="2 3" key="1">
    <citation type="submission" date="2016-02" db="EMBL/GenBank/DDBJ databases">
        <authorList>
            <consortium name="Pathogen Informatics"/>
        </authorList>
    </citation>
    <scope>NUCLEOTIDE SEQUENCE [LARGE SCALE GENOMIC DNA]</scope>
    <source>
        <strain evidence="2 3">LSS54</strain>
    </source>
</reference>
<keyword evidence="2" id="KW-0413">Isomerase</keyword>
<feature type="transmembrane region" description="Helical" evidence="1">
    <location>
        <begin position="36"/>
        <end position="58"/>
    </location>
</feature>
<feature type="transmembrane region" description="Helical" evidence="1">
    <location>
        <begin position="65"/>
        <end position="81"/>
    </location>
</feature>
<keyword evidence="1" id="KW-1133">Transmembrane helix</keyword>
<organism evidence="2 3">
    <name type="scientific">Streptococcus suis</name>
    <dbReference type="NCBI Taxonomy" id="1307"/>
    <lineage>
        <taxon>Bacteria</taxon>
        <taxon>Bacillati</taxon>
        <taxon>Bacillota</taxon>
        <taxon>Bacilli</taxon>
        <taxon>Lactobacillales</taxon>
        <taxon>Streptococcaceae</taxon>
        <taxon>Streptococcus</taxon>
    </lineage>
</organism>
<dbReference type="Gene3D" id="3.40.30.10">
    <property type="entry name" value="Glutaredoxin"/>
    <property type="match status" value="1"/>
</dbReference>
<accession>A0A0Z8EPQ4</accession>
<dbReference type="GO" id="GO:0016853">
    <property type="term" value="F:isomerase activity"/>
    <property type="evidence" value="ECO:0007669"/>
    <property type="project" value="UniProtKB-KW"/>
</dbReference>
<dbReference type="Proteomes" id="UP000073494">
    <property type="component" value="Unassembled WGS sequence"/>
</dbReference>
<name>A0A0Z8EPQ4_STRSU</name>
<dbReference type="SUPFAM" id="SSF52833">
    <property type="entry name" value="Thioredoxin-like"/>
    <property type="match status" value="1"/>
</dbReference>
<proteinExistence type="predicted"/>
<dbReference type="InterPro" id="IPR036249">
    <property type="entry name" value="Thioredoxin-like_sf"/>
</dbReference>
<dbReference type="AlphaFoldDB" id="A0A0Z8EPQ4"/>
<feature type="transmembrane region" description="Helical" evidence="1">
    <location>
        <begin position="12"/>
        <end position="30"/>
    </location>
</feature>
<evidence type="ECO:0000313" key="3">
    <source>
        <dbReference type="Proteomes" id="UP000073494"/>
    </source>
</evidence>
<protein>
    <submittedName>
        <fullName evidence="2">Thiol-disulfide isomerase and thioredoxin</fullName>
    </submittedName>
</protein>
<evidence type="ECO:0000313" key="2">
    <source>
        <dbReference type="EMBL" id="CYU66023.1"/>
    </source>
</evidence>
<dbReference type="Pfam" id="PF20207">
    <property type="entry name" value="DUF6568"/>
    <property type="match status" value="1"/>
</dbReference>
<sequence length="229" mass="26179">MNVSFNKAFYKSPSFYLFIFSSILFLKQGLFQRSMVIAILAVGLLVFQLFLALTELVLDRARDKWLTLVFLLLSLCLLLQGCSFSKQAVATPSLDTSSRTEDTARAMEESAIKQYHSIVSQYTPLTIEELVNDSFPRDSLLFLGKASCPYCRDFLPLFQETMQKLDVVQTVYYYNVEGMTEEDKKQVLTKFPIVGVPALIYLKEDGTYNLLDETETSLSDWLYSLPKEE</sequence>
<dbReference type="RefSeq" id="WP_044774361.1">
    <property type="nucleotide sequence ID" value="NZ_CEFG01000039.1"/>
</dbReference>
<evidence type="ECO:0000256" key="1">
    <source>
        <dbReference type="SAM" id="Phobius"/>
    </source>
</evidence>
<gene>
    <name evidence="2" type="ORF">ERS132416_00208</name>
</gene>